<dbReference type="AlphaFoldDB" id="A0A8J8MGQ3"/>
<accession>A0A8J8MGQ3</accession>
<gene>
    <name evidence="2" type="ORF">HZI73_00715</name>
</gene>
<feature type="transmembrane region" description="Helical" evidence="1">
    <location>
        <begin position="30"/>
        <end position="52"/>
    </location>
</feature>
<keyword evidence="1" id="KW-1133">Transmembrane helix</keyword>
<sequence>MIIEGVVLSIIVGYIRKGRLANFEHIKIKVWYLIILSQLLQIVAIRLNGYVIHLDQQVFYSMHVISYVVLFVPLIMNYKMLSMKLFGTGTFLNFIAIAFNQGQMPVFLPEGVNASFDLGHVLGSAQTRVYWLTDIIPLLKPYPLPKVISVGDIFLLVGAFLFVQYGMGEKRMVNGVRVSKS</sequence>
<reference evidence="2" key="1">
    <citation type="submission" date="2020-07" db="EMBL/GenBank/DDBJ databases">
        <title>Vallitalea pronyensis genome.</title>
        <authorList>
            <person name="Postec A."/>
        </authorList>
    </citation>
    <scope>NUCLEOTIDE SEQUENCE</scope>
    <source>
        <strain evidence="2">FatNI3</strain>
    </source>
</reference>
<dbReference type="InterPro" id="IPR035168">
    <property type="entry name" value="DUF5317"/>
</dbReference>
<evidence type="ECO:0000313" key="3">
    <source>
        <dbReference type="Proteomes" id="UP000683246"/>
    </source>
</evidence>
<feature type="transmembrane region" description="Helical" evidence="1">
    <location>
        <begin position="85"/>
        <end position="102"/>
    </location>
</feature>
<name>A0A8J8MGQ3_9FIRM</name>
<keyword evidence="1" id="KW-0472">Membrane</keyword>
<proteinExistence type="predicted"/>
<dbReference type="RefSeq" id="WP_212696377.1">
    <property type="nucleotide sequence ID" value="NZ_CP058649.1"/>
</dbReference>
<keyword evidence="3" id="KW-1185">Reference proteome</keyword>
<dbReference type="KEGG" id="vpy:HZI73_00715"/>
<keyword evidence="1" id="KW-0812">Transmembrane</keyword>
<dbReference type="Pfam" id="PF17248">
    <property type="entry name" value="DUF5317"/>
    <property type="match status" value="1"/>
</dbReference>
<feature type="transmembrane region" description="Helical" evidence="1">
    <location>
        <begin position="147"/>
        <end position="167"/>
    </location>
</feature>
<evidence type="ECO:0000256" key="1">
    <source>
        <dbReference type="SAM" id="Phobius"/>
    </source>
</evidence>
<dbReference type="EMBL" id="CP058649">
    <property type="protein sequence ID" value="QUI20918.1"/>
    <property type="molecule type" value="Genomic_DNA"/>
</dbReference>
<protein>
    <submittedName>
        <fullName evidence="2">DUF5317 domain-containing protein</fullName>
    </submittedName>
</protein>
<organism evidence="2 3">
    <name type="scientific">Vallitalea pronyensis</name>
    <dbReference type="NCBI Taxonomy" id="1348613"/>
    <lineage>
        <taxon>Bacteria</taxon>
        <taxon>Bacillati</taxon>
        <taxon>Bacillota</taxon>
        <taxon>Clostridia</taxon>
        <taxon>Lachnospirales</taxon>
        <taxon>Vallitaleaceae</taxon>
        <taxon>Vallitalea</taxon>
    </lineage>
</organism>
<dbReference type="Proteomes" id="UP000683246">
    <property type="component" value="Chromosome"/>
</dbReference>
<evidence type="ECO:0000313" key="2">
    <source>
        <dbReference type="EMBL" id="QUI20918.1"/>
    </source>
</evidence>
<feature type="transmembrane region" description="Helical" evidence="1">
    <location>
        <begin position="58"/>
        <end position="78"/>
    </location>
</feature>